<dbReference type="GO" id="GO:0005930">
    <property type="term" value="C:axoneme"/>
    <property type="evidence" value="ECO:0007669"/>
    <property type="project" value="UniProtKB-SubCell"/>
</dbReference>
<evidence type="ECO:0000313" key="8">
    <source>
        <dbReference type="RefSeq" id="XP_011304491.1"/>
    </source>
</evidence>
<evidence type="ECO:0000256" key="1">
    <source>
        <dbReference type="ARBA" id="ARBA00004430"/>
    </source>
</evidence>
<feature type="domain" description="Ciliary microtubule inner protein 2A-C-like" evidence="6">
    <location>
        <begin position="273"/>
        <end position="298"/>
    </location>
</feature>
<feature type="domain" description="Ciliary microtubule inner protein 2A-C-like" evidence="6">
    <location>
        <begin position="90"/>
        <end position="132"/>
    </location>
</feature>
<dbReference type="RefSeq" id="XP_011304491.1">
    <property type="nucleotide sequence ID" value="XM_011306189.1"/>
</dbReference>
<keyword evidence="3" id="KW-0206">Cytoskeleton</keyword>
<comment type="subcellular location">
    <subcellularLocation>
        <location evidence="1">Cytoplasm</location>
        <location evidence="1">Cytoskeleton</location>
        <location evidence="1">Cilium axoneme</location>
    </subcellularLocation>
</comment>
<reference evidence="8" key="1">
    <citation type="submission" date="2025-08" db="UniProtKB">
        <authorList>
            <consortium name="RefSeq"/>
        </authorList>
    </citation>
    <scope>IDENTIFICATION</scope>
    <source>
        <strain evidence="8">USDA-PBARC FA_bdor</strain>
        <tissue evidence="8">Whole organism</tissue>
    </source>
</reference>
<organism evidence="7 8">
    <name type="scientific">Fopius arisanus</name>
    <dbReference type="NCBI Taxonomy" id="64838"/>
    <lineage>
        <taxon>Eukaryota</taxon>
        <taxon>Metazoa</taxon>
        <taxon>Ecdysozoa</taxon>
        <taxon>Arthropoda</taxon>
        <taxon>Hexapoda</taxon>
        <taxon>Insecta</taxon>
        <taxon>Pterygota</taxon>
        <taxon>Neoptera</taxon>
        <taxon>Endopterygota</taxon>
        <taxon>Hymenoptera</taxon>
        <taxon>Apocrita</taxon>
        <taxon>Ichneumonoidea</taxon>
        <taxon>Braconidae</taxon>
        <taxon>Opiinae</taxon>
        <taxon>Fopius</taxon>
    </lineage>
</organism>
<accession>A0A9R1T874</accession>
<dbReference type="KEGG" id="fas:105267377"/>
<dbReference type="Pfam" id="PF10629">
    <property type="entry name" value="CMI2B-like"/>
    <property type="match status" value="3"/>
</dbReference>
<dbReference type="Proteomes" id="UP000694866">
    <property type="component" value="Unplaced"/>
</dbReference>
<dbReference type="OrthoDB" id="2019884at2759"/>
<gene>
    <name evidence="8" type="primary">LOC105267377</name>
</gene>
<dbReference type="GO" id="GO:0015630">
    <property type="term" value="C:microtubule cytoskeleton"/>
    <property type="evidence" value="ECO:0007669"/>
    <property type="project" value="UniProtKB-ARBA"/>
</dbReference>
<keyword evidence="4" id="KW-0966">Cell projection</keyword>
<name>A0A9R1T874_9HYME</name>
<evidence type="ECO:0000256" key="4">
    <source>
        <dbReference type="ARBA" id="ARBA00023273"/>
    </source>
</evidence>
<evidence type="ECO:0000256" key="2">
    <source>
        <dbReference type="ARBA" id="ARBA00022490"/>
    </source>
</evidence>
<dbReference type="GeneID" id="105267377"/>
<comment type="similarity">
    <text evidence="5">Belongs to the CIMIP2 family.</text>
</comment>
<feature type="domain" description="Ciliary microtubule inner protein 2A-C-like" evidence="6">
    <location>
        <begin position="11"/>
        <end position="52"/>
    </location>
</feature>
<keyword evidence="2" id="KW-0963">Cytoplasm</keyword>
<sequence>MATVSLLTTPEPHFLPGYAGFCPQYRYRCGETYGNVTHKLLLDGTIDRSETMILSNRSADDYEVMRPPKDDLDIVTARTKRMDATYKYPIIPGYQGFMPNLNARLGQRYTVSATEGLADFERQQLKDRSALNQLKNVIAHQSGMAEPRSLSDRIMKKTEFKMPLMTVRPDWALMMRNLPVEEACHPPESHNPSPYFMDNTNDEKYFVNGYTGHIPHSHDHFGGSHKPMTNSALCEFTNNYRSRQSAEWAPVSISRPDPPLLIQPPEIYHKHVGMMPNYLGHIPGAAFRYGKTYGSDTRDAKRWLRGDFTH</sequence>
<dbReference type="PANTHER" id="PTHR22146:SF8">
    <property type="entry name" value="PROTEIN FAM166B"/>
    <property type="match status" value="1"/>
</dbReference>
<evidence type="ECO:0000259" key="6">
    <source>
        <dbReference type="Pfam" id="PF10629"/>
    </source>
</evidence>
<evidence type="ECO:0000256" key="5">
    <source>
        <dbReference type="ARBA" id="ARBA00035661"/>
    </source>
</evidence>
<keyword evidence="7" id="KW-1185">Reference proteome</keyword>
<dbReference type="PANTHER" id="PTHR22146">
    <property type="entry name" value="CAT EYE SYNDROME CRITICAL REGION PROTEIN 6"/>
    <property type="match status" value="1"/>
</dbReference>
<evidence type="ECO:0000256" key="3">
    <source>
        <dbReference type="ARBA" id="ARBA00023212"/>
    </source>
</evidence>
<dbReference type="InterPro" id="IPR018902">
    <property type="entry name" value="CMI2A-C-like_dom"/>
</dbReference>
<proteinExistence type="inferred from homology"/>
<protein>
    <submittedName>
        <fullName evidence="8">UPF0605 protein CG18335</fullName>
    </submittedName>
</protein>
<dbReference type="AlphaFoldDB" id="A0A9R1T874"/>
<evidence type="ECO:0000313" key="7">
    <source>
        <dbReference type="Proteomes" id="UP000694866"/>
    </source>
</evidence>